<dbReference type="AlphaFoldDB" id="A0A840EU84"/>
<keyword evidence="2" id="KW-0808">Transferase</keyword>
<evidence type="ECO:0000313" key="3">
    <source>
        <dbReference type="Proteomes" id="UP000553034"/>
    </source>
</evidence>
<dbReference type="Proteomes" id="UP000553034">
    <property type="component" value="Unassembled WGS sequence"/>
</dbReference>
<name>A0A840EU84_9FLAO</name>
<reference evidence="2 3" key="1">
    <citation type="submission" date="2020-08" db="EMBL/GenBank/DDBJ databases">
        <title>Genomic Encyclopedia of Type Strains, Phase IV (KMG-IV): sequencing the most valuable type-strain genomes for metagenomic binning, comparative biology and taxonomic classification.</title>
        <authorList>
            <person name="Goeker M."/>
        </authorList>
    </citation>
    <scope>NUCLEOTIDE SEQUENCE [LARGE SCALE GENOMIC DNA]</scope>
    <source>
        <strain evidence="2 3">DSM 29568</strain>
    </source>
</reference>
<feature type="compositionally biased region" description="Basic and acidic residues" evidence="1">
    <location>
        <begin position="50"/>
        <end position="66"/>
    </location>
</feature>
<gene>
    <name evidence="2" type="ORF">GGR32_001317</name>
</gene>
<organism evidence="2 3">
    <name type="scientific">Mesonia hippocampi</name>
    <dbReference type="NCBI Taxonomy" id="1628250"/>
    <lineage>
        <taxon>Bacteria</taxon>
        <taxon>Pseudomonadati</taxon>
        <taxon>Bacteroidota</taxon>
        <taxon>Flavobacteriia</taxon>
        <taxon>Flavobacteriales</taxon>
        <taxon>Flavobacteriaceae</taxon>
        <taxon>Mesonia</taxon>
    </lineage>
</organism>
<dbReference type="EMBL" id="JACIFO010000004">
    <property type="protein sequence ID" value="MBB4119026.1"/>
    <property type="molecule type" value="Genomic_DNA"/>
</dbReference>
<dbReference type="RefSeq" id="WP_183477376.1">
    <property type="nucleotide sequence ID" value="NZ_JACIFO010000004.1"/>
</dbReference>
<comment type="caution">
    <text evidence="2">The sequence shown here is derived from an EMBL/GenBank/DDBJ whole genome shotgun (WGS) entry which is preliminary data.</text>
</comment>
<feature type="region of interest" description="Disordered" evidence="1">
    <location>
        <begin position="50"/>
        <end position="82"/>
    </location>
</feature>
<protein>
    <submittedName>
        <fullName evidence="2">Glucokinase</fullName>
    </submittedName>
</protein>
<dbReference type="GO" id="GO:0016301">
    <property type="term" value="F:kinase activity"/>
    <property type="evidence" value="ECO:0007669"/>
    <property type="project" value="UniProtKB-KW"/>
</dbReference>
<sequence>MNKKAEQNKKDQGKLTAEKWARFTPAMKARFKLETARLMKKNPEFEKKAMAIFKKAEERHKAEQAEKTQQQKSQNPKKENNA</sequence>
<evidence type="ECO:0000256" key="1">
    <source>
        <dbReference type="SAM" id="MobiDB-lite"/>
    </source>
</evidence>
<evidence type="ECO:0000313" key="2">
    <source>
        <dbReference type="EMBL" id="MBB4119026.1"/>
    </source>
</evidence>
<proteinExistence type="predicted"/>
<keyword evidence="2" id="KW-0418">Kinase</keyword>
<accession>A0A840EU84</accession>
<keyword evidence="3" id="KW-1185">Reference proteome</keyword>